<evidence type="ECO:0000313" key="3">
    <source>
        <dbReference type="Proteomes" id="UP001189429"/>
    </source>
</evidence>
<name>A0ABN9QSZ0_9DINO</name>
<dbReference type="Proteomes" id="UP001189429">
    <property type="component" value="Unassembled WGS sequence"/>
</dbReference>
<organism evidence="2 3">
    <name type="scientific">Prorocentrum cordatum</name>
    <dbReference type="NCBI Taxonomy" id="2364126"/>
    <lineage>
        <taxon>Eukaryota</taxon>
        <taxon>Sar</taxon>
        <taxon>Alveolata</taxon>
        <taxon>Dinophyceae</taxon>
        <taxon>Prorocentrales</taxon>
        <taxon>Prorocentraceae</taxon>
        <taxon>Prorocentrum</taxon>
    </lineage>
</organism>
<feature type="compositionally biased region" description="Low complexity" evidence="1">
    <location>
        <begin position="1"/>
        <end position="13"/>
    </location>
</feature>
<proteinExistence type="predicted"/>
<keyword evidence="3" id="KW-1185">Reference proteome</keyword>
<feature type="non-terminal residue" evidence="2">
    <location>
        <position position="482"/>
    </location>
</feature>
<sequence>MGKRASAASPKLAAGKKKAASARKSFKEICKQMEDPDATLVQLEDAKRGKSRRASKDSVETQALEMAKKCIKDNFGTLSESEIYKVSVNGETLWDVIYNDKMKAANKDPDTPKFGKGYFHEKRALYSRGEIAQNLEPDKDEDINDALYDGVDQSRENPPRRDKLILYCKTSTHLCNQTEAIGLIQHSFELKPTAATFKLNVEIGNYMVRARVPERFQKERGVYACHLDSVLAFGYGHLRPKGFGLKMFCETYQKLIERVLPWDAVSRLLVAKGSWDGHEDDIEAVTGFANSVLGEKLFGFARTANCGSRVGVLIQEDIQKHLESGAMTFDAVAAVRERLTAKMQDKFTKADLERPKLASVPYIRGVAAKVEVANAWEELSVRLDTYIKVQALRSHKPGDLEKRPLLTALFCELDLCPVDDMVARVFDEGLLDPFESVRKTSNSQAKISRAISVAIQAEISTAISAKILGKMSRAISSAVSDA</sequence>
<feature type="region of interest" description="Disordered" evidence="1">
    <location>
        <begin position="1"/>
        <end position="21"/>
    </location>
</feature>
<evidence type="ECO:0000256" key="1">
    <source>
        <dbReference type="SAM" id="MobiDB-lite"/>
    </source>
</evidence>
<evidence type="ECO:0000313" key="2">
    <source>
        <dbReference type="EMBL" id="CAK0809366.1"/>
    </source>
</evidence>
<protein>
    <submittedName>
        <fullName evidence="2">Uncharacterized protein</fullName>
    </submittedName>
</protein>
<comment type="caution">
    <text evidence="2">The sequence shown here is derived from an EMBL/GenBank/DDBJ whole genome shotgun (WGS) entry which is preliminary data.</text>
</comment>
<reference evidence="2" key="1">
    <citation type="submission" date="2023-10" db="EMBL/GenBank/DDBJ databases">
        <authorList>
            <person name="Chen Y."/>
            <person name="Shah S."/>
            <person name="Dougan E. K."/>
            <person name="Thang M."/>
            <person name="Chan C."/>
        </authorList>
    </citation>
    <scope>NUCLEOTIDE SEQUENCE [LARGE SCALE GENOMIC DNA]</scope>
</reference>
<dbReference type="EMBL" id="CAUYUJ010004391">
    <property type="protein sequence ID" value="CAK0809366.1"/>
    <property type="molecule type" value="Genomic_DNA"/>
</dbReference>
<gene>
    <name evidence="2" type="ORF">PCOR1329_LOCUS14639</name>
</gene>
<accession>A0ABN9QSZ0</accession>